<comment type="caution">
    <text evidence="1">The sequence shown here is derived from an EMBL/GenBank/DDBJ whole genome shotgun (WGS) entry which is preliminary data.</text>
</comment>
<dbReference type="InterPro" id="IPR051320">
    <property type="entry name" value="Viral_Replic_Matur_Polypro"/>
</dbReference>
<dbReference type="OrthoDB" id="41323at2759"/>
<gene>
    <name evidence="1" type="primary">AVEN_126924_1</name>
    <name evidence="1" type="ORF">TNIN_341461</name>
</gene>
<dbReference type="PANTHER" id="PTHR33064:SF37">
    <property type="entry name" value="RIBONUCLEASE H"/>
    <property type="match status" value="1"/>
</dbReference>
<keyword evidence="2" id="KW-1185">Reference proteome</keyword>
<dbReference type="InterPro" id="IPR043128">
    <property type="entry name" value="Rev_trsase/Diguanyl_cyclase"/>
</dbReference>
<dbReference type="SUPFAM" id="SSF56672">
    <property type="entry name" value="DNA/RNA polymerases"/>
    <property type="match status" value="1"/>
</dbReference>
<dbReference type="Gene3D" id="3.30.70.270">
    <property type="match status" value="2"/>
</dbReference>
<evidence type="ECO:0000313" key="2">
    <source>
        <dbReference type="Proteomes" id="UP000886998"/>
    </source>
</evidence>
<evidence type="ECO:0000313" key="1">
    <source>
        <dbReference type="EMBL" id="GFY67822.1"/>
    </source>
</evidence>
<dbReference type="EMBL" id="BMAV01016762">
    <property type="protein sequence ID" value="GFY67822.1"/>
    <property type="molecule type" value="Genomic_DNA"/>
</dbReference>
<reference evidence="1" key="1">
    <citation type="submission" date="2020-08" db="EMBL/GenBank/DDBJ databases">
        <title>Multicomponent nature underlies the extraordinary mechanical properties of spider dragline silk.</title>
        <authorList>
            <person name="Kono N."/>
            <person name="Nakamura H."/>
            <person name="Mori M."/>
            <person name="Yoshida Y."/>
            <person name="Ohtoshi R."/>
            <person name="Malay A.D."/>
            <person name="Moran D.A.P."/>
            <person name="Tomita M."/>
            <person name="Numata K."/>
            <person name="Arakawa K."/>
        </authorList>
    </citation>
    <scope>NUCLEOTIDE SEQUENCE</scope>
</reference>
<dbReference type="PANTHER" id="PTHR33064">
    <property type="entry name" value="POL PROTEIN"/>
    <property type="match status" value="1"/>
</dbReference>
<protein>
    <submittedName>
        <fullName evidence="1">Uncharacterized protein</fullName>
    </submittedName>
</protein>
<dbReference type="InterPro" id="IPR043502">
    <property type="entry name" value="DNA/RNA_pol_sf"/>
</dbReference>
<dbReference type="AlphaFoldDB" id="A0A8X7CKY4"/>
<name>A0A8X7CKY4_9ARAC</name>
<dbReference type="GO" id="GO:0071897">
    <property type="term" value="P:DNA biosynthetic process"/>
    <property type="evidence" value="ECO:0007669"/>
    <property type="project" value="UniProtKB-ARBA"/>
</dbReference>
<sequence length="135" mass="15705">MRMHIKKHLRILFQRPDEYGLCIKPSKCAFGVLQISFLGYEITSNGLKPVLGKVEVINNFPEPKSSTSLRRFLRMVNSYHRFIPNCAKIHQPLTEMLKGHKKNNTKPLFWTEESKTAFMILKEALYKDIFSTLCS</sequence>
<dbReference type="Proteomes" id="UP000886998">
    <property type="component" value="Unassembled WGS sequence"/>
</dbReference>
<accession>A0A8X7CKY4</accession>
<organism evidence="1 2">
    <name type="scientific">Trichonephila inaurata madagascariensis</name>
    <dbReference type="NCBI Taxonomy" id="2747483"/>
    <lineage>
        <taxon>Eukaryota</taxon>
        <taxon>Metazoa</taxon>
        <taxon>Ecdysozoa</taxon>
        <taxon>Arthropoda</taxon>
        <taxon>Chelicerata</taxon>
        <taxon>Arachnida</taxon>
        <taxon>Araneae</taxon>
        <taxon>Araneomorphae</taxon>
        <taxon>Entelegynae</taxon>
        <taxon>Araneoidea</taxon>
        <taxon>Nephilidae</taxon>
        <taxon>Trichonephila</taxon>
        <taxon>Trichonephila inaurata</taxon>
    </lineage>
</organism>
<proteinExistence type="predicted"/>